<feature type="transmembrane region" description="Helical" evidence="6">
    <location>
        <begin position="478"/>
        <end position="498"/>
    </location>
</feature>
<evidence type="ECO:0000256" key="6">
    <source>
        <dbReference type="SAM" id="Phobius"/>
    </source>
</evidence>
<reference evidence="7" key="1">
    <citation type="submission" date="2023-03" db="EMBL/GenBank/DDBJ databases">
        <title>Massive genome expansion in bonnet fungi (Mycena s.s.) driven by repeated elements and novel gene families across ecological guilds.</title>
        <authorList>
            <consortium name="Lawrence Berkeley National Laboratory"/>
            <person name="Harder C.B."/>
            <person name="Miyauchi S."/>
            <person name="Viragh M."/>
            <person name="Kuo A."/>
            <person name="Thoen E."/>
            <person name="Andreopoulos B."/>
            <person name="Lu D."/>
            <person name="Skrede I."/>
            <person name="Drula E."/>
            <person name="Henrissat B."/>
            <person name="Morin E."/>
            <person name="Kohler A."/>
            <person name="Barry K."/>
            <person name="LaButti K."/>
            <person name="Morin E."/>
            <person name="Salamov A."/>
            <person name="Lipzen A."/>
            <person name="Mereny Z."/>
            <person name="Hegedus B."/>
            <person name="Baldrian P."/>
            <person name="Stursova M."/>
            <person name="Weitz H."/>
            <person name="Taylor A."/>
            <person name="Grigoriev I.V."/>
            <person name="Nagy L.G."/>
            <person name="Martin F."/>
            <person name="Kauserud H."/>
        </authorList>
    </citation>
    <scope>NUCLEOTIDE SEQUENCE</scope>
    <source>
        <strain evidence="7">CBHHK067</strain>
    </source>
</reference>
<keyword evidence="8" id="KW-1185">Reference proteome</keyword>
<dbReference type="Gene3D" id="1.20.1740.10">
    <property type="entry name" value="Amino acid/polyamine transporter I"/>
    <property type="match status" value="1"/>
</dbReference>
<evidence type="ECO:0000256" key="3">
    <source>
        <dbReference type="ARBA" id="ARBA00022692"/>
    </source>
</evidence>
<feature type="transmembrane region" description="Helical" evidence="6">
    <location>
        <begin position="332"/>
        <end position="352"/>
    </location>
</feature>
<evidence type="ECO:0000256" key="5">
    <source>
        <dbReference type="ARBA" id="ARBA00023136"/>
    </source>
</evidence>
<dbReference type="AlphaFoldDB" id="A0AAD7GLJ7"/>
<feature type="transmembrane region" description="Helical" evidence="6">
    <location>
        <begin position="171"/>
        <end position="193"/>
    </location>
</feature>
<feature type="transmembrane region" description="Helical" evidence="6">
    <location>
        <begin position="271"/>
        <end position="294"/>
    </location>
</feature>
<evidence type="ECO:0000256" key="4">
    <source>
        <dbReference type="ARBA" id="ARBA00022989"/>
    </source>
</evidence>
<proteinExistence type="predicted"/>
<dbReference type="InterPro" id="IPR002293">
    <property type="entry name" value="AA/rel_permease1"/>
</dbReference>
<feature type="transmembrane region" description="Helical" evidence="6">
    <location>
        <begin position="78"/>
        <end position="111"/>
    </location>
</feature>
<evidence type="ECO:0000313" key="7">
    <source>
        <dbReference type="EMBL" id="KAJ7700705.1"/>
    </source>
</evidence>
<dbReference type="EMBL" id="JARKIE010000019">
    <property type="protein sequence ID" value="KAJ7700705.1"/>
    <property type="molecule type" value="Genomic_DNA"/>
</dbReference>
<keyword evidence="2" id="KW-0813">Transport</keyword>
<feature type="transmembrane region" description="Helical" evidence="6">
    <location>
        <begin position="383"/>
        <end position="403"/>
    </location>
</feature>
<comment type="caution">
    <text evidence="7">The sequence shown here is derived from an EMBL/GenBank/DDBJ whole genome shotgun (WGS) entry which is preliminary data.</text>
</comment>
<sequence length="536" mass="57462">MDESPAKFGSYEHETKVNLIREPISDEDFLATLGYKQELRREFSPVEVFGIGFSIIGLFPSISSVLFFSLPYGAVGMVWGWAVCVVFLTFMSLALAELASAAPTTGGLYYWSYAYSTPKWRRLLSWIVGYTNTISNIAGVCSIDWGCALQITSAASIGSNFTFVPTVGHNFGVFCALVISHAAVCSLSGRIIARLQKLYITFNIVLVLGIIIGMPIATSKEFKNDARFAFGDLENFSLWPNGYGVILSFIAPLWVIGGLDSCVHMSEEVSNAAVAVPWGIVAATTLSGVLGWAVNVTIAFCMGTDIGGILGSVTGQPMSDILFNSFGQKGALAIWALVAVTQFMMGTSSLTASSRQTWAFARDGALPFSSFFHRINSTTGTPVNCVWMCAGSAILLGLLAFAGPTAINAIFSLAVACQYIAYSIPISARFLGGKEFKRGPFHLGIFSLPVAVIAVAWMSFMVVVVMFPTSPIVDSGSMNYSCVVLGGTLSLAVGYYYFPKVGGVYWFEGPVKTVHDGQSYSADSSDGKENVEKSSK</sequence>
<evidence type="ECO:0000313" key="8">
    <source>
        <dbReference type="Proteomes" id="UP001221757"/>
    </source>
</evidence>
<dbReference type="PANTHER" id="PTHR45649">
    <property type="entry name" value="AMINO-ACID PERMEASE BAT1"/>
    <property type="match status" value="1"/>
</dbReference>
<comment type="subcellular location">
    <subcellularLocation>
        <location evidence="1">Membrane</location>
        <topology evidence="1">Multi-pass membrane protein</topology>
    </subcellularLocation>
</comment>
<feature type="transmembrane region" description="Helical" evidence="6">
    <location>
        <begin position="48"/>
        <end position="72"/>
    </location>
</feature>
<dbReference type="PANTHER" id="PTHR45649:SF6">
    <property type="entry name" value="GABA-SPECIFIC PERMEASE"/>
    <property type="match status" value="1"/>
</dbReference>
<feature type="transmembrane region" description="Helical" evidence="6">
    <location>
        <begin position="443"/>
        <end position="466"/>
    </location>
</feature>
<organism evidence="7 8">
    <name type="scientific">Mycena rosella</name>
    <name type="common">Pink bonnet</name>
    <name type="synonym">Agaricus rosellus</name>
    <dbReference type="NCBI Taxonomy" id="1033263"/>
    <lineage>
        <taxon>Eukaryota</taxon>
        <taxon>Fungi</taxon>
        <taxon>Dikarya</taxon>
        <taxon>Basidiomycota</taxon>
        <taxon>Agaricomycotina</taxon>
        <taxon>Agaricomycetes</taxon>
        <taxon>Agaricomycetidae</taxon>
        <taxon>Agaricales</taxon>
        <taxon>Marasmiineae</taxon>
        <taxon>Mycenaceae</taxon>
        <taxon>Mycena</taxon>
    </lineage>
</organism>
<dbReference type="Proteomes" id="UP001221757">
    <property type="component" value="Unassembled WGS sequence"/>
</dbReference>
<keyword evidence="3 6" id="KW-0812">Transmembrane</keyword>
<evidence type="ECO:0000256" key="2">
    <source>
        <dbReference type="ARBA" id="ARBA00022448"/>
    </source>
</evidence>
<feature type="transmembrane region" description="Helical" evidence="6">
    <location>
        <begin position="200"/>
        <end position="218"/>
    </location>
</feature>
<feature type="transmembrane region" description="Helical" evidence="6">
    <location>
        <begin position="238"/>
        <end position="259"/>
    </location>
</feature>
<gene>
    <name evidence="7" type="ORF">B0H17DRAFT_1247252</name>
</gene>
<protein>
    <submittedName>
        <fullName evidence="7">APC amino acid permease</fullName>
    </submittedName>
</protein>
<dbReference type="Pfam" id="PF13520">
    <property type="entry name" value="AA_permease_2"/>
    <property type="match status" value="1"/>
</dbReference>
<dbReference type="PIRSF" id="PIRSF006060">
    <property type="entry name" value="AA_transporter"/>
    <property type="match status" value="1"/>
</dbReference>
<feature type="transmembrane region" description="Helical" evidence="6">
    <location>
        <begin position="409"/>
        <end position="431"/>
    </location>
</feature>
<evidence type="ECO:0000256" key="1">
    <source>
        <dbReference type="ARBA" id="ARBA00004141"/>
    </source>
</evidence>
<keyword evidence="4 6" id="KW-1133">Transmembrane helix</keyword>
<dbReference type="GO" id="GO:0022857">
    <property type="term" value="F:transmembrane transporter activity"/>
    <property type="evidence" value="ECO:0007669"/>
    <property type="project" value="InterPro"/>
</dbReference>
<name>A0AAD7GLJ7_MYCRO</name>
<dbReference type="GO" id="GO:0016020">
    <property type="term" value="C:membrane"/>
    <property type="evidence" value="ECO:0007669"/>
    <property type="project" value="UniProtKB-SubCell"/>
</dbReference>
<keyword evidence="5 6" id="KW-0472">Membrane</keyword>
<accession>A0AAD7GLJ7</accession>